<dbReference type="InterPro" id="IPR011990">
    <property type="entry name" value="TPR-like_helical_dom_sf"/>
</dbReference>
<reference evidence="3 4" key="1">
    <citation type="submission" date="2019-02" db="EMBL/GenBank/DDBJ databases">
        <title>Deep-cultivation of Planctomycetes and their phenomic and genomic characterization uncovers novel biology.</title>
        <authorList>
            <person name="Wiegand S."/>
            <person name="Jogler M."/>
            <person name="Boedeker C."/>
            <person name="Pinto D."/>
            <person name="Vollmers J."/>
            <person name="Rivas-Marin E."/>
            <person name="Kohn T."/>
            <person name="Peeters S.H."/>
            <person name="Heuer A."/>
            <person name="Rast P."/>
            <person name="Oberbeckmann S."/>
            <person name="Bunk B."/>
            <person name="Jeske O."/>
            <person name="Meyerdierks A."/>
            <person name="Storesund J.E."/>
            <person name="Kallscheuer N."/>
            <person name="Luecker S."/>
            <person name="Lage O.M."/>
            <person name="Pohl T."/>
            <person name="Merkel B.J."/>
            <person name="Hornburger P."/>
            <person name="Mueller R.-W."/>
            <person name="Bruemmer F."/>
            <person name="Labrenz M."/>
            <person name="Spormann A.M."/>
            <person name="Op den Camp H."/>
            <person name="Overmann J."/>
            <person name="Amann R."/>
            <person name="Jetten M.S.M."/>
            <person name="Mascher T."/>
            <person name="Medema M.H."/>
            <person name="Devos D.P."/>
            <person name="Kaster A.-K."/>
            <person name="Ovreas L."/>
            <person name="Rohde M."/>
            <person name="Galperin M.Y."/>
            <person name="Jogler C."/>
        </authorList>
    </citation>
    <scope>NUCLEOTIDE SEQUENCE [LARGE SCALE GENOMIC DNA]</scope>
    <source>
        <strain evidence="3 4">Pla133</strain>
    </source>
</reference>
<dbReference type="EMBL" id="CP036287">
    <property type="protein sequence ID" value="QDU67541.1"/>
    <property type="molecule type" value="Genomic_DNA"/>
</dbReference>
<dbReference type="SUPFAM" id="SSF48452">
    <property type="entry name" value="TPR-like"/>
    <property type="match status" value="1"/>
</dbReference>
<dbReference type="InterPro" id="IPR023155">
    <property type="entry name" value="Cyt_c-552/4"/>
</dbReference>
<feature type="region of interest" description="Disordered" evidence="1">
    <location>
        <begin position="1"/>
        <end position="20"/>
    </location>
</feature>
<feature type="domain" description="Cytochrome c-552/4" evidence="2">
    <location>
        <begin position="436"/>
        <end position="503"/>
    </location>
</feature>
<dbReference type="GO" id="GO:0016787">
    <property type="term" value="F:hydrolase activity"/>
    <property type="evidence" value="ECO:0007669"/>
    <property type="project" value="InterPro"/>
</dbReference>
<dbReference type="SUPFAM" id="SSF48695">
    <property type="entry name" value="Multiheme cytochromes"/>
    <property type="match status" value="1"/>
</dbReference>
<dbReference type="InterPro" id="IPR029052">
    <property type="entry name" value="Metallo-depent_PP-like"/>
</dbReference>
<dbReference type="KEGG" id="pbap:Pla133_26290"/>
<dbReference type="PANTHER" id="PTHR11575">
    <property type="entry name" value="5'-NUCLEOTIDASE-RELATED"/>
    <property type="match status" value="1"/>
</dbReference>
<evidence type="ECO:0000313" key="4">
    <source>
        <dbReference type="Proteomes" id="UP000316921"/>
    </source>
</evidence>
<dbReference type="PANTHER" id="PTHR11575:SF24">
    <property type="entry name" value="5'-NUCLEOTIDASE"/>
    <property type="match status" value="1"/>
</dbReference>
<dbReference type="AlphaFoldDB" id="A0A518BKP5"/>
<evidence type="ECO:0000256" key="1">
    <source>
        <dbReference type="SAM" id="MobiDB-lite"/>
    </source>
</evidence>
<dbReference type="RefSeq" id="WP_145065805.1">
    <property type="nucleotide sequence ID" value="NZ_CP036287.1"/>
</dbReference>
<gene>
    <name evidence="3" type="primary">pcrC</name>
    <name evidence="3" type="ORF">Pla133_26290</name>
</gene>
<evidence type="ECO:0000313" key="3">
    <source>
        <dbReference type="EMBL" id="QDU67541.1"/>
    </source>
</evidence>
<dbReference type="Pfam" id="PF13435">
    <property type="entry name" value="Cytochrome_C554"/>
    <property type="match status" value="1"/>
</dbReference>
<proteinExistence type="predicted"/>
<protein>
    <submittedName>
        <fullName evidence="3">Perchlorate reductase subunit gamma</fullName>
    </submittedName>
</protein>
<dbReference type="Gene3D" id="1.10.1130.10">
    <property type="entry name" value="Flavocytochrome C3, Chain A"/>
    <property type="match status" value="1"/>
</dbReference>
<dbReference type="Gene3D" id="1.25.40.10">
    <property type="entry name" value="Tetratricopeptide repeat domain"/>
    <property type="match status" value="1"/>
</dbReference>
<dbReference type="Gene3D" id="3.60.21.10">
    <property type="match status" value="1"/>
</dbReference>
<dbReference type="InterPro" id="IPR006179">
    <property type="entry name" value="5_nucleotidase/apyrase"/>
</dbReference>
<dbReference type="GO" id="GO:0009166">
    <property type="term" value="P:nucleotide catabolic process"/>
    <property type="evidence" value="ECO:0007669"/>
    <property type="project" value="InterPro"/>
</dbReference>
<organism evidence="3 4">
    <name type="scientific">Engelhardtia mirabilis</name>
    <dbReference type="NCBI Taxonomy" id="2528011"/>
    <lineage>
        <taxon>Bacteria</taxon>
        <taxon>Pseudomonadati</taxon>
        <taxon>Planctomycetota</taxon>
        <taxon>Planctomycetia</taxon>
        <taxon>Planctomycetia incertae sedis</taxon>
        <taxon>Engelhardtia</taxon>
    </lineage>
</organism>
<sequence length="733" mass="79162">MSSDSSLHRLPVATPSGPSRAARAGVALTALAATGALVLGSCDPRQAESSDLRLLYTATLDGYIEPCGCTKGKTGGIDRIAAAVRANRADHPGTLFIDAGDLFSDALRVDDLKREQLLIKADEMLGMWAELGCEAMGLGDLDLALGVEALQDLSARHGVPILCANLFDADGQRPFEQSIVLERGGLKIGVFSLLGRRMQEAYAKDNTPEILLVQRRAAELGLEVGPWHEAAAEVIADLAPRTDVLLCASHLGVKVNRQLAEAFPELDLVFGGHTDNEPNPMEIIAGTPVTSSGIKGSRLNRVDFWFDSAYRKSEGRGELADVSRWIDAQISYDVTANGIVMVEGRRASLGEAEWRNRATGVHQANRGAQELIEELGEMPGGGRFAFTTVPLAMSAHRDERALQVISNYHDRLDDHWQAGAPPSNHPTPRFVGPESCYGCHTEQYEFWKSTQHSRAFATLAATRQHTDVECIGCHTVGWEQARGFDHPAASAGFENVQCAACHGAGGPHVKGGLSYFDRQRLIDEPPSTCAKCHNDEHDPRFKSDFAQRLPRVTCPPMPLAGGGSGPLLASYREGAELAESLDAPDWGLSSQLWLMAGETSRSLDAARTWSEQDPRNQVIKANLAEKLVVAGEYAESLVLVDEILDRQPSNGRAWTMKAAALLGLGENEASLEAGREAYSIMPDDWTNARLLAEAAAALGDRMGAVDLLRAHLERRPMDEEYLGALLASLLGTD</sequence>
<evidence type="ECO:0000259" key="2">
    <source>
        <dbReference type="Pfam" id="PF13435"/>
    </source>
</evidence>
<name>A0A518BKP5_9BACT</name>
<keyword evidence="4" id="KW-1185">Reference proteome</keyword>
<accession>A0A518BKP5</accession>
<dbReference type="Proteomes" id="UP000316921">
    <property type="component" value="Chromosome"/>
</dbReference>
<dbReference type="SUPFAM" id="SSF56300">
    <property type="entry name" value="Metallo-dependent phosphatases"/>
    <property type="match status" value="1"/>
</dbReference>
<dbReference type="InterPro" id="IPR036280">
    <property type="entry name" value="Multihaem_cyt_sf"/>
</dbReference>